<dbReference type="GO" id="GO:0005525">
    <property type="term" value="F:GTP binding"/>
    <property type="evidence" value="ECO:0007669"/>
    <property type="project" value="InterPro"/>
</dbReference>
<organism evidence="2 3">
    <name type="scientific">Afifella marina DSM 2698</name>
    <dbReference type="NCBI Taxonomy" id="1120955"/>
    <lineage>
        <taxon>Bacteria</taxon>
        <taxon>Pseudomonadati</taxon>
        <taxon>Pseudomonadota</taxon>
        <taxon>Alphaproteobacteria</taxon>
        <taxon>Hyphomicrobiales</taxon>
        <taxon>Afifellaceae</taxon>
        <taxon>Afifella</taxon>
    </lineage>
</organism>
<dbReference type="AlphaFoldDB" id="A0A1G5MKN8"/>
<dbReference type="PANTHER" id="PTHR40072">
    <property type="entry name" value="MOLYBDOPTERIN-GUANINE DINUCLEOTIDE BIOSYNTHESIS ADAPTER PROTEIN-RELATED"/>
    <property type="match status" value="1"/>
</dbReference>
<dbReference type="Pfam" id="PF03205">
    <property type="entry name" value="MobB"/>
    <property type="match status" value="1"/>
</dbReference>
<keyword evidence="3" id="KW-1185">Reference proteome</keyword>
<dbReference type="GO" id="GO:0006777">
    <property type="term" value="P:Mo-molybdopterin cofactor biosynthetic process"/>
    <property type="evidence" value="ECO:0007669"/>
    <property type="project" value="InterPro"/>
</dbReference>
<sequence>MAPPIFGITGWKNSGKTTLVTRLVSEFSERGLVVSTIKHAHHAFDIDQPGTDSFRHREAGAREVLLVSGHRWALMHELGDEAEPSVEEMVSRLSPCDLILIEGYKKAPHPKLEVRRRDGRPGQALSDSDPSILAVAADYPVRNVELPVFHLDDVAKIADFIAGQLSLDAAK</sequence>
<dbReference type="PANTHER" id="PTHR40072:SF1">
    <property type="entry name" value="MOLYBDOPTERIN-GUANINE DINUCLEOTIDE BIOSYNTHESIS ADAPTER PROTEIN"/>
    <property type="match status" value="1"/>
</dbReference>
<dbReference type="Gene3D" id="3.40.50.300">
    <property type="entry name" value="P-loop containing nucleotide triphosphate hydrolases"/>
    <property type="match status" value="1"/>
</dbReference>
<dbReference type="CDD" id="cd03116">
    <property type="entry name" value="MobB"/>
    <property type="match status" value="1"/>
</dbReference>
<accession>A0A1G5MKN8</accession>
<dbReference type="Proteomes" id="UP000199347">
    <property type="component" value="Unassembled WGS sequence"/>
</dbReference>
<evidence type="ECO:0000259" key="1">
    <source>
        <dbReference type="Pfam" id="PF03205"/>
    </source>
</evidence>
<dbReference type="STRING" id="1120955.SAMN03080610_00818"/>
<dbReference type="InterPro" id="IPR052539">
    <property type="entry name" value="MGD_biosynthesis_adapter"/>
</dbReference>
<evidence type="ECO:0000313" key="3">
    <source>
        <dbReference type="Proteomes" id="UP000199347"/>
    </source>
</evidence>
<protein>
    <submittedName>
        <fullName evidence="2">Molybdopterin guanine dinucleotide biosynthesis accessory protein MobB</fullName>
    </submittedName>
</protein>
<name>A0A1G5MKN8_AFIMA</name>
<dbReference type="RefSeq" id="WP_092809741.1">
    <property type="nucleotide sequence ID" value="NZ_FMVW01000001.1"/>
</dbReference>
<dbReference type="OrthoDB" id="9804758at2"/>
<reference evidence="2 3" key="1">
    <citation type="submission" date="2016-10" db="EMBL/GenBank/DDBJ databases">
        <authorList>
            <person name="de Groot N.N."/>
        </authorList>
    </citation>
    <scope>NUCLEOTIDE SEQUENCE [LARGE SCALE GENOMIC DNA]</scope>
    <source>
        <strain evidence="2 3">DSM 2698</strain>
    </source>
</reference>
<gene>
    <name evidence="2" type="ORF">SAMN03080610_00818</name>
</gene>
<dbReference type="NCBIfam" id="TIGR00176">
    <property type="entry name" value="mobB"/>
    <property type="match status" value="1"/>
</dbReference>
<feature type="domain" description="Molybdopterin-guanine dinucleotide biosynthesis protein B (MobB)" evidence="1">
    <location>
        <begin position="5"/>
        <end position="138"/>
    </location>
</feature>
<dbReference type="SUPFAM" id="SSF52540">
    <property type="entry name" value="P-loop containing nucleoside triphosphate hydrolases"/>
    <property type="match status" value="1"/>
</dbReference>
<evidence type="ECO:0000313" key="2">
    <source>
        <dbReference type="EMBL" id="SCZ25662.1"/>
    </source>
</evidence>
<dbReference type="EMBL" id="FMVW01000001">
    <property type="protein sequence ID" value="SCZ25662.1"/>
    <property type="molecule type" value="Genomic_DNA"/>
</dbReference>
<dbReference type="InterPro" id="IPR027417">
    <property type="entry name" value="P-loop_NTPase"/>
</dbReference>
<dbReference type="InterPro" id="IPR004435">
    <property type="entry name" value="MobB_dom"/>
</dbReference>
<proteinExistence type="predicted"/>